<organism evidence="2 3">
    <name type="scientific">Citricoccus parietis</name>
    <dbReference type="NCBI Taxonomy" id="592307"/>
    <lineage>
        <taxon>Bacteria</taxon>
        <taxon>Bacillati</taxon>
        <taxon>Actinomycetota</taxon>
        <taxon>Actinomycetes</taxon>
        <taxon>Micrococcales</taxon>
        <taxon>Micrococcaceae</taxon>
        <taxon>Citricoccus</taxon>
    </lineage>
</organism>
<gene>
    <name evidence="2" type="ORF">ACFFX0_29120</name>
</gene>
<evidence type="ECO:0000256" key="1">
    <source>
        <dbReference type="SAM" id="MobiDB-lite"/>
    </source>
</evidence>
<name>A0ABV5G7T7_9MICC</name>
<comment type="caution">
    <text evidence="2">The sequence shown here is derived from an EMBL/GenBank/DDBJ whole genome shotgun (WGS) entry which is preliminary data.</text>
</comment>
<evidence type="ECO:0000313" key="2">
    <source>
        <dbReference type="EMBL" id="MFB9075027.1"/>
    </source>
</evidence>
<dbReference type="Proteomes" id="UP001589575">
    <property type="component" value="Unassembled WGS sequence"/>
</dbReference>
<accession>A0ABV5G7T7</accession>
<sequence>MPRRPRSTPPPCRGPAPRRSGWSTPARERGPRPWSPPVTAGSAW</sequence>
<proteinExistence type="predicted"/>
<protein>
    <submittedName>
        <fullName evidence="2">Uncharacterized protein</fullName>
    </submittedName>
</protein>
<dbReference type="EMBL" id="JBHMFI010000006">
    <property type="protein sequence ID" value="MFB9075027.1"/>
    <property type="molecule type" value="Genomic_DNA"/>
</dbReference>
<feature type="region of interest" description="Disordered" evidence="1">
    <location>
        <begin position="1"/>
        <end position="44"/>
    </location>
</feature>
<evidence type="ECO:0000313" key="3">
    <source>
        <dbReference type="Proteomes" id="UP001589575"/>
    </source>
</evidence>
<reference evidence="2 3" key="1">
    <citation type="submission" date="2024-09" db="EMBL/GenBank/DDBJ databases">
        <authorList>
            <person name="Sun Q."/>
            <person name="Mori K."/>
        </authorList>
    </citation>
    <scope>NUCLEOTIDE SEQUENCE [LARGE SCALE GENOMIC DNA]</scope>
    <source>
        <strain evidence="2 3">CCM 7609</strain>
    </source>
</reference>
<keyword evidence="3" id="KW-1185">Reference proteome</keyword>